<geneLocation type="plasmid" evidence="1 2">
    <name>unnamed2</name>
</geneLocation>
<organism evidence="1 2">
    <name type="scientific">Rhodococcus antarcticus</name>
    <dbReference type="NCBI Taxonomy" id="2987751"/>
    <lineage>
        <taxon>Bacteria</taxon>
        <taxon>Bacillati</taxon>
        <taxon>Actinomycetota</taxon>
        <taxon>Actinomycetes</taxon>
        <taxon>Mycobacteriales</taxon>
        <taxon>Nocardiaceae</taxon>
        <taxon>Rhodococcus</taxon>
    </lineage>
</organism>
<keyword evidence="1" id="KW-0614">Plasmid</keyword>
<dbReference type="Proteomes" id="UP001164965">
    <property type="component" value="Plasmid unnamed2"/>
</dbReference>
<evidence type="ECO:0000313" key="2">
    <source>
        <dbReference type="Proteomes" id="UP001164965"/>
    </source>
</evidence>
<reference evidence="1" key="1">
    <citation type="submission" date="2022-10" db="EMBL/GenBank/DDBJ databases">
        <title>Rhodococcus sp.75.</title>
        <authorList>
            <person name="Sun M."/>
        </authorList>
    </citation>
    <scope>NUCLEOTIDE SEQUENCE</scope>
    <source>
        <strain evidence="1">75</strain>
        <plasmid evidence="1">unnamed2</plasmid>
    </source>
</reference>
<evidence type="ECO:0000313" key="1">
    <source>
        <dbReference type="EMBL" id="UZJ27011.1"/>
    </source>
</evidence>
<name>A0ABY6P6V3_9NOCA</name>
<dbReference type="EMBL" id="CP110617">
    <property type="protein sequence ID" value="UZJ27011.1"/>
    <property type="molecule type" value="Genomic_DNA"/>
</dbReference>
<keyword evidence="2" id="KW-1185">Reference proteome</keyword>
<sequence length="65" mass="7110">MAQPHKGDRVVTITRLAHPVHDVVRNAAAERGVSISQYVADVMAAHVGRDDLVRQLDQEVLPQTA</sequence>
<accession>A0ABY6P6V3</accession>
<gene>
    <name evidence="1" type="ORF">RHODO2019_18645</name>
</gene>
<dbReference type="RefSeq" id="WP_265385115.1">
    <property type="nucleotide sequence ID" value="NZ_CP110617.1"/>
</dbReference>
<protein>
    <submittedName>
        <fullName evidence="1">Toxin-antitoxin system</fullName>
    </submittedName>
</protein>
<proteinExistence type="predicted"/>